<proteinExistence type="predicted"/>
<protein>
    <submittedName>
        <fullName evidence="2">Uncharacterized protein</fullName>
    </submittedName>
</protein>
<keyword evidence="3" id="KW-1185">Reference proteome</keyword>
<keyword evidence="1" id="KW-0175">Coiled coil</keyword>
<feature type="coiled-coil region" evidence="1">
    <location>
        <begin position="194"/>
        <end position="366"/>
    </location>
</feature>
<comment type="caution">
    <text evidence="2">The sequence shown here is derived from an EMBL/GenBank/DDBJ whole genome shotgun (WGS) entry which is preliminary data.</text>
</comment>
<gene>
    <name evidence="2" type="ORF">KOW79_010517</name>
</gene>
<dbReference type="PANTHER" id="PTHR23171">
    <property type="entry name" value="GDOWN1"/>
    <property type="match status" value="1"/>
</dbReference>
<dbReference type="PANTHER" id="PTHR23171:SF17">
    <property type="entry name" value="TUFTELIN"/>
    <property type="match status" value="1"/>
</dbReference>
<dbReference type="OrthoDB" id="8944635at2759"/>
<evidence type="ECO:0000313" key="2">
    <source>
        <dbReference type="EMBL" id="KAG7325592.1"/>
    </source>
</evidence>
<dbReference type="AlphaFoldDB" id="A0A9D3NRD8"/>
<accession>A0A9D3NRD8</accession>
<evidence type="ECO:0000256" key="1">
    <source>
        <dbReference type="SAM" id="Coils"/>
    </source>
</evidence>
<evidence type="ECO:0000313" key="3">
    <source>
        <dbReference type="Proteomes" id="UP000824219"/>
    </source>
</evidence>
<dbReference type="InterPro" id="IPR051375">
    <property type="entry name" value="Tuftelin_GRINL1A/MYZAP/CCD68"/>
</dbReference>
<dbReference type="EMBL" id="JAHKSW010000012">
    <property type="protein sequence ID" value="KAG7325592.1"/>
    <property type="molecule type" value="Genomic_DNA"/>
</dbReference>
<name>A0A9D3NRD8_9TELE</name>
<sequence length="411" mass="48141">MLRHCIRHLLLQDGFRVDEVSPVSSPGCDSDDHALLFSWELYHYHLSDISDLWFELYTWEHICELTLHDYNQNLVTETLHDNNNQPAVLCEAQIRADSSTLLGEQIEVIKVYLERGRQEQNKEQQSLTMLTDEVSHIQEVRYCLKTLREQMAARHNNNNKSPVNGIRVHISSSKFPDSNTSMNTSVPESQEQECVRLREMTKHLSAQLQEAERRHQEDREALQEENTEILRRLEEQNHLLQQVQDQAEEQSHRTEELQKLLENLKLENNSLHDKITAGEAELQELQALKDGEDVKRCKQLEKEQEVLKEKIHHLDDMLKSQQRKVRHMIEQLQNSRVMMEERERLIGDLEEKVAFLEAENREMRDQMEFCLGDEAQSSHQSEAKIVYSKPLTPTSPGNKSLPFIKVIEIKT</sequence>
<organism evidence="2 3">
    <name type="scientific">Hemibagrus wyckioides</name>
    <dbReference type="NCBI Taxonomy" id="337641"/>
    <lineage>
        <taxon>Eukaryota</taxon>
        <taxon>Metazoa</taxon>
        <taxon>Chordata</taxon>
        <taxon>Craniata</taxon>
        <taxon>Vertebrata</taxon>
        <taxon>Euteleostomi</taxon>
        <taxon>Actinopterygii</taxon>
        <taxon>Neopterygii</taxon>
        <taxon>Teleostei</taxon>
        <taxon>Ostariophysi</taxon>
        <taxon>Siluriformes</taxon>
        <taxon>Bagridae</taxon>
        <taxon>Hemibagrus</taxon>
    </lineage>
</organism>
<dbReference type="Proteomes" id="UP000824219">
    <property type="component" value="Linkage Group LG12"/>
</dbReference>
<reference evidence="2 3" key="1">
    <citation type="submission" date="2021-06" db="EMBL/GenBank/DDBJ databases">
        <title>Chromosome-level genome assembly of the red-tail catfish (Hemibagrus wyckioides).</title>
        <authorList>
            <person name="Shao F."/>
        </authorList>
    </citation>
    <scope>NUCLEOTIDE SEQUENCE [LARGE SCALE GENOMIC DNA]</scope>
    <source>
        <strain evidence="2">EC202008001</strain>
        <tissue evidence="2">Blood</tissue>
    </source>
</reference>
<dbReference type="GO" id="GO:0035556">
    <property type="term" value="P:intracellular signal transduction"/>
    <property type="evidence" value="ECO:0007669"/>
    <property type="project" value="TreeGrafter"/>
</dbReference>